<reference evidence="2 3" key="1">
    <citation type="submission" date="2016-10" db="EMBL/GenBank/DDBJ databases">
        <authorList>
            <person name="de Groot N.N."/>
        </authorList>
    </citation>
    <scope>NUCLEOTIDE SEQUENCE [LARGE SCALE GENOMIC DNA]</scope>
    <source>
        <strain evidence="2 3">DSM 40306</strain>
    </source>
</reference>
<dbReference type="InterPro" id="IPR010852">
    <property type="entry name" value="ABATE"/>
</dbReference>
<evidence type="ECO:0000313" key="2">
    <source>
        <dbReference type="EMBL" id="SEC44573.1"/>
    </source>
</evidence>
<sequence length="197" mass="21086">MDQETPVYLHRMPVPGEDRYVCLALVNSRFRVSHGQVDLLDGAEAAHLWLVRHEALPDRVPLNGRQAGRLRVLREALRALFEAHGSGGPPPADALDALNAALAAAPSTPRLGWGADGPRRDDVPDTGNPAAAALFLLAEDAADLLTGGDAAQLTECAAPGCDRWFLRSHGARRWCTTQCGNRVRAARAYAARKGTSP</sequence>
<evidence type="ECO:0000259" key="1">
    <source>
        <dbReference type="Pfam" id="PF11706"/>
    </source>
</evidence>
<dbReference type="Gene3D" id="1.10.3300.10">
    <property type="entry name" value="Jann2411-like domain"/>
    <property type="match status" value="1"/>
</dbReference>
<dbReference type="Pfam" id="PF11706">
    <property type="entry name" value="zf-CGNR"/>
    <property type="match status" value="1"/>
</dbReference>
<dbReference type="Pfam" id="PF07336">
    <property type="entry name" value="ABATE"/>
    <property type="match status" value="1"/>
</dbReference>
<dbReference type="InterPro" id="IPR021005">
    <property type="entry name" value="Znf_CGNR"/>
</dbReference>
<organism evidence="2 3">
    <name type="scientific">Streptomyces misionensis</name>
    <dbReference type="NCBI Taxonomy" id="67331"/>
    <lineage>
        <taxon>Bacteria</taxon>
        <taxon>Bacillati</taxon>
        <taxon>Actinomycetota</taxon>
        <taxon>Actinomycetes</taxon>
        <taxon>Kitasatosporales</taxon>
        <taxon>Streptomycetaceae</taxon>
        <taxon>Streptomyces</taxon>
    </lineage>
</organism>
<evidence type="ECO:0000313" key="3">
    <source>
        <dbReference type="Proteomes" id="UP000182375"/>
    </source>
</evidence>
<dbReference type="RefSeq" id="WP_074991851.1">
    <property type="nucleotide sequence ID" value="NZ_FNTD01000004.1"/>
</dbReference>
<dbReference type="EMBL" id="FNTD01000004">
    <property type="protein sequence ID" value="SEC44573.1"/>
    <property type="molecule type" value="Genomic_DNA"/>
</dbReference>
<dbReference type="STRING" id="67331.SAMN04490357_2020"/>
<dbReference type="AlphaFoldDB" id="A0A1H4SKD4"/>
<dbReference type="SUPFAM" id="SSF160904">
    <property type="entry name" value="Jann2411-like"/>
    <property type="match status" value="1"/>
</dbReference>
<gene>
    <name evidence="2" type="ORF">SAMN04490357_2020</name>
</gene>
<protein>
    <submittedName>
        <fullName evidence="2">Conserved protein containing a Zn-ribbon-like motif, possibly RNA-binding</fullName>
    </submittedName>
</protein>
<dbReference type="GeneID" id="95511198"/>
<accession>A0A1H4SKD4</accession>
<feature type="domain" description="Zinc finger CGNR" evidence="1">
    <location>
        <begin position="153"/>
        <end position="190"/>
    </location>
</feature>
<dbReference type="Proteomes" id="UP000182375">
    <property type="component" value="Unassembled WGS sequence"/>
</dbReference>
<name>A0A1H4SKD4_9ACTN</name>
<dbReference type="PANTHER" id="PTHR35525">
    <property type="entry name" value="BLL6575 PROTEIN"/>
    <property type="match status" value="1"/>
</dbReference>
<proteinExistence type="predicted"/>
<dbReference type="InterPro" id="IPR023286">
    <property type="entry name" value="ABATE_dom_sf"/>
</dbReference>
<dbReference type="PANTHER" id="PTHR35525:SF3">
    <property type="entry name" value="BLL6575 PROTEIN"/>
    <property type="match status" value="1"/>
</dbReference>